<dbReference type="InterPro" id="IPR004170">
    <property type="entry name" value="WWE_dom"/>
</dbReference>
<gene>
    <name evidence="2" type="ORF">MENT_LOCUS48274</name>
    <name evidence="3" type="ORF">MENT_LOCUS56180</name>
</gene>
<protein>
    <recommendedName>
        <fullName evidence="1">WWE domain-containing protein</fullName>
    </recommendedName>
</protein>
<evidence type="ECO:0000313" key="3">
    <source>
        <dbReference type="EMBL" id="CAD2202542.1"/>
    </source>
</evidence>
<proteinExistence type="predicted"/>
<dbReference type="EMBL" id="CAJEWN010002215">
    <property type="protein sequence ID" value="CAD2202542.1"/>
    <property type="molecule type" value="Genomic_DNA"/>
</dbReference>
<accession>A0A6V7X783</accession>
<organism evidence="2 4">
    <name type="scientific">Meloidogyne enterolobii</name>
    <name type="common">Root-knot nematode worm</name>
    <name type="synonym">Meloidogyne mayaguensis</name>
    <dbReference type="NCBI Taxonomy" id="390850"/>
    <lineage>
        <taxon>Eukaryota</taxon>
        <taxon>Metazoa</taxon>
        <taxon>Ecdysozoa</taxon>
        <taxon>Nematoda</taxon>
        <taxon>Chromadorea</taxon>
        <taxon>Rhabditida</taxon>
        <taxon>Tylenchina</taxon>
        <taxon>Tylenchomorpha</taxon>
        <taxon>Tylenchoidea</taxon>
        <taxon>Meloidogynidae</taxon>
        <taxon>Meloidogyninae</taxon>
        <taxon>Meloidogyne</taxon>
    </lineage>
</organism>
<dbReference type="Gene3D" id="3.30.720.50">
    <property type="match status" value="1"/>
</dbReference>
<dbReference type="SUPFAM" id="SSF117839">
    <property type="entry name" value="WWE domain"/>
    <property type="match status" value="1"/>
</dbReference>
<dbReference type="PROSITE" id="PS50918">
    <property type="entry name" value="WWE"/>
    <property type="match status" value="1"/>
</dbReference>
<sequence>MGEHEFIWEYQCLTPKWLEFDKELNIFLTREFSKSQKAEYEIENWKMEFDLEEMRQRNLDSGFVRGIRCAIRLNYDNNKIVWNYQSKRRRWTSFHPPWHFNVKNFSKKIRMI</sequence>
<dbReference type="Pfam" id="PF02825">
    <property type="entry name" value="WWE"/>
    <property type="match status" value="1"/>
</dbReference>
<dbReference type="AlphaFoldDB" id="A0A6V7X783"/>
<evidence type="ECO:0000313" key="2">
    <source>
        <dbReference type="EMBL" id="CAD2195206.1"/>
    </source>
</evidence>
<dbReference type="OrthoDB" id="5865348at2759"/>
<evidence type="ECO:0000313" key="4">
    <source>
        <dbReference type="Proteomes" id="UP000580250"/>
    </source>
</evidence>
<comment type="caution">
    <text evidence="2">The sequence shown here is derived from an EMBL/GenBank/DDBJ whole genome shotgun (WGS) entry which is preliminary data.</text>
</comment>
<dbReference type="InterPro" id="IPR037197">
    <property type="entry name" value="WWE_dom_sf"/>
</dbReference>
<dbReference type="Proteomes" id="UP000580250">
    <property type="component" value="Unassembled WGS sequence"/>
</dbReference>
<name>A0A6V7X783_MELEN</name>
<evidence type="ECO:0000259" key="1">
    <source>
        <dbReference type="PROSITE" id="PS50918"/>
    </source>
</evidence>
<reference evidence="2 4" key="1">
    <citation type="submission" date="2020-08" db="EMBL/GenBank/DDBJ databases">
        <authorList>
            <person name="Koutsovoulos G."/>
            <person name="Danchin GJ E."/>
        </authorList>
    </citation>
    <scope>NUCLEOTIDE SEQUENCE [LARGE SCALE GENOMIC DNA]</scope>
</reference>
<feature type="domain" description="WWE" evidence="1">
    <location>
        <begin position="1"/>
        <end position="69"/>
    </location>
</feature>
<dbReference type="EMBL" id="CAJEWN010001188">
    <property type="protein sequence ID" value="CAD2195206.1"/>
    <property type="molecule type" value="Genomic_DNA"/>
</dbReference>